<feature type="compositionally biased region" description="Low complexity" evidence="1">
    <location>
        <begin position="848"/>
        <end position="862"/>
    </location>
</feature>
<feature type="compositionally biased region" description="Polar residues" evidence="1">
    <location>
        <begin position="1606"/>
        <end position="1621"/>
    </location>
</feature>
<gene>
    <name evidence="4" type="ORF">CC85DRAFT_287798</name>
</gene>
<feature type="region of interest" description="Disordered" evidence="1">
    <location>
        <begin position="822"/>
        <end position="933"/>
    </location>
</feature>
<feature type="compositionally biased region" description="Basic and acidic residues" evidence="1">
    <location>
        <begin position="1737"/>
        <end position="1751"/>
    </location>
</feature>
<feature type="region of interest" description="Disordered" evidence="1">
    <location>
        <begin position="521"/>
        <end position="727"/>
    </location>
</feature>
<feature type="compositionally biased region" description="Low complexity" evidence="1">
    <location>
        <begin position="707"/>
        <end position="717"/>
    </location>
</feature>
<dbReference type="STRING" id="879819.A0A0J0XGI7"/>
<feature type="region of interest" description="Disordered" evidence="1">
    <location>
        <begin position="277"/>
        <end position="481"/>
    </location>
</feature>
<feature type="compositionally biased region" description="Pro residues" evidence="1">
    <location>
        <begin position="883"/>
        <end position="898"/>
    </location>
</feature>
<feature type="compositionally biased region" description="Low complexity" evidence="1">
    <location>
        <begin position="653"/>
        <end position="662"/>
    </location>
</feature>
<evidence type="ECO:0000313" key="5">
    <source>
        <dbReference type="Proteomes" id="UP000053611"/>
    </source>
</evidence>
<dbReference type="SUPFAM" id="SSF50729">
    <property type="entry name" value="PH domain-like"/>
    <property type="match status" value="1"/>
</dbReference>
<evidence type="ECO:0000259" key="2">
    <source>
        <dbReference type="PROSITE" id="PS50003"/>
    </source>
</evidence>
<dbReference type="InterPro" id="IPR011993">
    <property type="entry name" value="PH-like_dom_sf"/>
</dbReference>
<dbReference type="InterPro" id="IPR001849">
    <property type="entry name" value="PH_domain"/>
</dbReference>
<evidence type="ECO:0000259" key="3">
    <source>
        <dbReference type="PROSITE" id="PS50190"/>
    </source>
</evidence>
<feature type="compositionally biased region" description="Polar residues" evidence="1">
    <location>
        <begin position="1"/>
        <end position="15"/>
    </location>
</feature>
<dbReference type="CDD" id="cd00171">
    <property type="entry name" value="Sec7"/>
    <property type="match status" value="1"/>
</dbReference>
<feature type="compositionally biased region" description="Pro residues" evidence="1">
    <location>
        <begin position="214"/>
        <end position="224"/>
    </location>
</feature>
<organism evidence="4 5">
    <name type="scientific">Cutaneotrichosporon oleaginosum</name>
    <dbReference type="NCBI Taxonomy" id="879819"/>
    <lineage>
        <taxon>Eukaryota</taxon>
        <taxon>Fungi</taxon>
        <taxon>Dikarya</taxon>
        <taxon>Basidiomycota</taxon>
        <taxon>Agaricomycotina</taxon>
        <taxon>Tremellomycetes</taxon>
        <taxon>Trichosporonales</taxon>
        <taxon>Trichosporonaceae</taxon>
        <taxon>Cutaneotrichosporon</taxon>
    </lineage>
</organism>
<feature type="compositionally biased region" description="Low complexity" evidence="1">
    <location>
        <begin position="181"/>
        <end position="192"/>
    </location>
</feature>
<dbReference type="PROSITE" id="PS50190">
    <property type="entry name" value="SEC7"/>
    <property type="match status" value="1"/>
</dbReference>
<dbReference type="PANTHER" id="PTHR10663">
    <property type="entry name" value="GUANYL-NUCLEOTIDE EXCHANGE FACTOR"/>
    <property type="match status" value="1"/>
</dbReference>
<dbReference type="Pfam" id="PF01369">
    <property type="entry name" value="Sec7"/>
    <property type="match status" value="1"/>
</dbReference>
<dbReference type="InterPro" id="IPR023394">
    <property type="entry name" value="Sec7_C_sf"/>
</dbReference>
<feature type="compositionally biased region" description="Polar residues" evidence="1">
    <location>
        <begin position="446"/>
        <end position="468"/>
    </location>
</feature>
<feature type="compositionally biased region" description="Basic residues" evidence="1">
    <location>
        <begin position="429"/>
        <end position="444"/>
    </location>
</feature>
<dbReference type="PROSITE" id="PS50003">
    <property type="entry name" value="PH_DOMAIN"/>
    <property type="match status" value="1"/>
</dbReference>
<feature type="compositionally biased region" description="Basic and acidic residues" evidence="1">
    <location>
        <begin position="744"/>
        <end position="757"/>
    </location>
</feature>
<protein>
    <recommendedName>
        <fullName evidence="6">SEC7 domain-containing protein</fullName>
    </recommendedName>
</protein>
<proteinExistence type="predicted"/>
<dbReference type="Proteomes" id="UP000053611">
    <property type="component" value="Unassembled WGS sequence"/>
</dbReference>
<dbReference type="Gene3D" id="1.10.1000.11">
    <property type="entry name" value="Arf Nucleotide-binding Site Opener,domain 2"/>
    <property type="match status" value="1"/>
</dbReference>
<feature type="compositionally biased region" description="Gly residues" evidence="1">
    <location>
        <begin position="899"/>
        <end position="908"/>
    </location>
</feature>
<dbReference type="GeneID" id="28984628"/>
<feature type="compositionally biased region" description="Low complexity" evidence="1">
    <location>
        <begin position="758"/>
        <end position="779"/>
    </location>
</feature>
<feature type="compositionally biased region" description="Low complexity" evidence="1">
    <location>
        <begin position="573"/>
        <end position="586"/>
    </location>
</feature>
<dbReference type="SMART" id="SM00222">
    <property type="entry name" value="Sec7"/>
    <property type="match status" value="1"/>
</dbReference>
<dbReference type="OrthoDB" id="430364at2759"/>
<dbReference type="GO" id="GO:0032012">
    <property type="term" value="P:regulation of ARF protein signal transduction"/>
    <property type="evidence" value="ECO:0007669"/>
    <property type="project" value="InterPro"/>
</dbReference>
<name>A0A0J0XGI7_9TREE</name>
<feature type="compositionally biased region" description="Basic and acidic residues" evidence="1">
    <location>
        <begin position="111"/>
        <end position="131"/>
    </location>
</feature>
<dbReference type="EMBL" id="KQ087240">
    <property type="protein sequence ID" value="KLT40176.1"/>
    <property type="molecule type" value="Genomic_DNA"/>
</dbReference>
<dbReference type="PANTHER" id="PTHR10663:SF405">
    <property type="entry name" value="ARF GUANINE NUCLEOTIDE EXCHANGE FACTOR SYT1"/>
    <property type="match status" value="1"/>
</dbReference>
<evidence type="ECO:0000313" key="4">
    <source>
        <dbReference type="EMBL" id="KLT40176.1"/>
    </source>
</evidence>
<feature type="compositionally biased region" description="Low complexity" evidence="1">
    <location>
        <begin position="549"/>
        <end position="559"/>
    </location>
</feature>
<feature type="compositionally biased region" description="Polar residues" evidence="1">
    <location>
        <begin position="630"/>
        <end position="639"/>
    </location>
</feature>
<dbReference type="SUPFAM" id="SSF48425">
    <property type="entry name" value="Sec7 domain"/>
    <property type="match status" value="1"/>
</dbReference>
<dbReference type="RefSeq" id="XP_018276667.1">
    <property type="nucleotide sequence ID" value="XM_018424025.1"/>
</dbReference>
<keyword evidence="5" id="KW-1185">Reference proteome</keyword>
<feature type="region of interest" description="Disordered" evidence="1">
    <location>
        <begin position="1"/>
        <end position="232"/>
    </location>
</feature>
<evidence type="ECO:0000256" key="1">
    <source>
        <dbReference type="SAM" id="MobiDB-lite"/>
    </source>
</evidence>
<accession>A0A0J0XGI7</accession>
<feature type="domain" description="SEC7" evidence="3">
    <location>
        <begin position="952"/>
        <end position="1091"/>
    </location>
</feature>
<feature type="region of interest" description="Disordered" evidence="1">
    <location>
        <begin position="1598"/>
        <end position="1757"/>
    </location>
</feature>
<feature type="compositionally biased region" description="Basic and acidic residues" evidence="1">
    <location>
        <begin position="45"/>
        <end position="67"/>
    </location>
</feature>
<dbReference type="Gene3D" id="2.30.29.30">
    <property type="entry name" value="Pleckstrin-homology domain (PH domain)/Phosphotyrosine-binding domain (PTB)"/>
    <property type="match status" value="1"/>
</dbReference>
<feature type="domain" description="PH" evidence="2">
    <location>
        <begin position="1210"/>
        <end position="1337"/>
    </location>
</feature>
<feature type="region of interest" description="Disordered" evidence="1">
    <location>
        <begin position="744"/>
        <end position="788"/>
    </location>
</feature>
<dbReference type="Pfam" id="PF00169">
    <property type="entry name" value="PH"/>
    <property type="match status" value="1"/>
</dbReference>
<sequence>MVSTGSNGSNAPSTPTRKENRRRSWFGLVTPKRRERVSVMAPAPEHPEQPERPEYPEHPEDRGRMEELEPTPPVKRSGDAFPRQHSTTDDEESDSDREGTVRRKSKTRPKLLTEDGDHEHEQREQPVRMKDMATLAILSRNNTVKPKPFPSRVFQRTQSDSSSSSDALPAPAPRPHTLVLSPSRVPQRSSSVGARNTPTKQRFAGPPFDHSPPVNKPLPQPPHEGPSAGAPRAVSLPITTISAPPADIVVTPSSPIDSFEGLFGLGPSSPTLALMLDGAELPDPTDDRRPVSAPVSRTPSITRTPRAAGFDRPRPESPTPMRQGSLGLGLPESVAAKRASTPAGGLALRQQAVSSPLPERATSPVVKVTFSANEMAKPSQDKDRKPAKPRPRSLSAMFSRTPGPEQTPTPDDDETAPSGVLGWLGMQRAIKRRRSESKLRKRRSGFFSSENDAGPSENSTDDQVTNKTPMRGRFGANASTPMLLNRSVPDVSRVPLSAGSSLSSLPVIDQQEFWPAREWVGKRPSLEMETMSSETTTNTSHSDVKRDSAPVPVVSSSKDSVARRLLDPASQRSSMGSTSPLSSLPELGPPPTIVEHGGEATPPQVTPRAGGRGRSFSDAARRIHSEDGSMASTPRSLRSPSDIDLPRGPRPPMSSRSNSGNSAVMGMVRSVFSRNRPRSNSTLRYSSADERDPVATSEFGSRELPRPESSASSLGPSPALPPVRIRPEDVPQVSSLALQIGEDDRRVVLNDTPERSPRSSYAASQSSRTTHSTRRSNTADPHANLGVHSGLRVGRARAQTTSSAISWHGTFNSTAASLGHSANGIHRGSHDTGLAPPSAFSGSSTYLPAPSTPTFPTAATPPRQRPGSIRRLSTGLFRSNPSSPKPPPGQLFPLPPRGPGAGSSGGPSPGTDDGPSRAESPLPLSRSATPVQRLHMEDVDTSIHDDDTPESWLARLSNVDRRELAGILASSADEFHTTALTLYMNRFDFTHIALDVALRRLLMHMSLPKETQQIDRVIEAFATRYDRCEPGLFGTKDNAYVLAFSMMMLHTDAFNRHNKNKMTKPDYVRNTRLDGVPPPVLEAFFDNITFTPFVFIEDDNEAALAAAGAHLSASNGMPRSGKIDVYDLIVGGQLGSLRVDVERYIPADSPFSCMGTRPFLDVDRLQSKFANAHPLEFVKSRPRRKSAVPLLDIGGGPPTPTPKEEVTTLKITKVGLISRKDDSPTTKRTAARKWRSWSVILTGSQLLFFKDTIWALTLVEQIRNAGKGDAPVVPRMTSFQPDEVLSVKHAVAVFDRDYSATPFTFRFVMPDNRQYLMQFNDEYEMNEWLTLINYASTFRTAAIRMRGAGLNSGDAVKAGSVAAEEHLRDVESGTPYQAPESSQVRSVVFQDPNEQVEAVASPRPRLRRVGSMRSSPAPVVDISGANDVVVNGGEQMEAVIGSVKAELAAGRAGAARMLSLPSELAAESSNKTSRFEAIAARVQALKSDAAQIEQRLTTNLRIARNLAILTPFQKLTRDHIEAALPDLANQIRSDRIELSKLHLWITMLLKDQDRDQRDWARVRHVALQAAARSLCAPATEKPDRRATIAAPIAIPKLSLPDHDESASTWGESVGSFASGQASPGELPETNPMDEEHEHEHEHELEPEPPARTLAPVPAPVPQFPRIPEKTDVGSPQPSPTSNPTSDSDDYELAPEYLGSSESLRDEMERQLAFSDSSRPLSPVANPPSIPHGASVRKASEDGRSDQPEHWRNTRAATKVSLAHLPRSSIGELSRRFIKIDGNNNVVLNGD</sequence>
<dbReference type="GO" id="GO:0005085">
    <property type="term" value="F:guanyl-nucleotide exchange factor activity"/>
    <property type="evidence" value="ECO:0007669"/>
    <property type="project" value="InterPro"/>
</dbReference>
<dbReference type="InterPro" id="IPR035999">
    <property type="entry name" value="Sec7_dom_sf"/>
</dbReference>
<evidence type="ECO:0008006" key="6">
    <source>
        <dbReference type="Google" id="ProtNLM"/>
    </source>
</evidence>
<feature type="compositionally biased region" description="Basic and acidic residues" evidence="1">
    <location>
        <begin position="1633"/>
        <end position="1645"/>
    </location>
</feature>
<dbReference type="InterPro" id="IPR000904">
    <property type="entry name" value="Sec7_dom"/>
</dbReference>
<feature type="compositionally biased region" description="Low complexity" evidence="1">
    <location>
        <begin position="527"/>
        <end position="541"/>
    </location>
</feature>
<reference evidence="4 5" key="1">
    <citation type="submission" date="2015-03" db="EMBL/GenBank/DDBJ databases">
        <title>Genomics and transcriptomics of the oil-accumulating basidiomycete yeast T. oleaginosus allow insights into substrate utilization and the diverse evolutionary trajectories of mating systems in fungi.</title>
        <authorList>
            <consortium name="DOE Joint Genome Institute"/>
            <person name="Kourist R."/>
            <person name="Kracht O."/>
            <person name="Bracharz F."/>
            <person name="Lipzen A."/>
            <person name="Nolan M."/>
            <person name="Ohm R."/>
            <person name="Grigoriev I."/>
            <person name="Sun S."/>
            <person name="Heitman J."/>
            <person name="Bruck T."/>
            <person name="Nowrousian M."/>
        </authorList>
    </citation>
    <scope>NUCLEOTIDE SEQUENCE [LARGE SCALE GENOMIC DNA]</scope>
    <source>
        <strain evidence="4 5">IBC0246</strain>
    </source>
</reference>